<name>A0AB34GYH7_ESCRO</name>
<reference evidence="2 3" key="1">
    <citation type="submission" date="2022-11" db="EMBL/GenBank/DDBJ databases">
        <title>Whole genome sequence of Eschrichtius robustus ER-17-0199.</title>
        <authorList>
            <person name="Bruniche-Olsen A."/>
            <person name="Black A.N."/>
            <person name="Fields C.J."/>
            <person name="Walden K."/>
            <person name="Dewoody J.A."/>
        </authorList>
    </citation>
    <scope>NUCLEOTIDE SEQUENCE [LARGE SCALE GENOMIC DNA]</scope>
    <source>
        <strain evidence="2">ER-17-0199</strain>
        <tissue evidence="2">Blubber</tissue>
    </source>
</reference>
<dbReference type="Proteomes" id="UP001159641">
    <property type="component" value="Unassembled WGS sequence"/>
</dbReference>
<dbReference type="AlphaFoldDB" id="A0AB34GYH7"/>
<organism evidence="2 3">
    <name type="scientific">Eschrichtius robustus</name>
    <name type="common">California gray whale</name>
    <name type="synonym">Eschrichtius gibbosus</name>
    <dbReference type="NCBI Taxonomy" id="9764"/>
    <lineage>
        <taxon>Eukaryota</taxon>
        <taxon>Metazoa</taxon>
        <taxon>Chordata</taxon>
        <taxon>Craniata</taxon>
        <taxon>Vertebrata</taxon>
        <taxon>Euteleostomi</taxon>
        <taxon>Mammalia</taxon>
        <taxon>Eutheria</taxon>
        <taxon>Laurasiatheria</taxon>
        <taxon>Artiodactyla</taxon>
        <taxon>Whippomorpha</taxon>
        <taxon>Cetacea</taxon>
        <taxon>Mysticeti</taxon>
        <taxon>Eschrichtiidae</taxon>
        <taxon>Eschrichtius</taxon>
    </lineage>
</organism>
<evidence type="ECO:0000256" key="1">
    <source>
        <dbReference type="SAM" id="MobiDB-lite"/>
    </source>
</evidence>
<gene>
    <name evidence="2" type="ORF">J1605_009230</name>
</gene>
<keyword evidence="3" id="KW-1185">Reference proteome</keyword>
<dbReference type="EMBL" id="JAIQCJ010002084">
    <property type="protein sequence ID" value="KAJ8783525.1"/>
    <property type="molecule type" value="Genomic_DNA"/>
</dbReference>
<accession>A0AB34GYH7</accession>
<feature type="region of interest" description="Disordered" evidence="1">
    <location>
        <begin position="37"/>
        <end position="103"/>
    </location>
</feature>
<sequence length="145" mass="15159">MELEAAGWPGGLRGGRGGMGWRGCSWHHVAPATLSGSRASATPFAGRESIPKPPSSFFFSSGPEGKGSSYSRLPGTAGRALETGRTDLNPHPRGDSRLGQALPKLPLSPVSTVGWSLRTLCGLFCSQNATDPEQGCSKDHVCPLQ</sequence>
<evidence type="ECO:0000313" key="3">
    <source>
        <dbReference type="Proteomes" id="UP001159641"/>
    </source>
</evidence>
<feature type="compositionally biased region" description="Low complexity" evidence="1">
    <location>
        <begin position="55"/>
        <end position="69"/>
    </location>
</feature>
<protein>
    <submittedName>
        <fullName evidence="2">Uncharacterized protein</fullName>
    </submittedName>
</protein>
<evidence type="ECO:0000313" key="2">
    <source>
        <dbReference type="EMBL" id="KAJ8783525.1"/>
    </source>
</evidence>
<comment type="caution">
    <text evidence="2">The sequence shown here is derived from an EMBL/GenBank/DDBJ whole genome shotgun (WGS) entry which is preliminary data.</text>
</comment>
<proteinExistence type="predicted"/>
<feature type="compositionally biased region" description="Basic and acidic residues" evidence="1">
    <location>
        <begin position="82"/>
        <end position="96"/>
    </location>
</feature>